<organism evidence="1 2">
    <name type="scientific">Elysia crispata</name>
    <name type="common">lettuce slug</name>
    <dbReference type="NCBI Taxonomy" id="231223"/>
    <lineage>
        <taxon>Eukaryota</taxon>
        <taxon>Metazoa</taxon>
        <taxon>Spiralia</taxon>
        <taxon>Lophotrochozoa</taxon>
        <taxon>Mollusca</taxon>
        <taxon>Gastropoda</taxon>
        <taxon>Heterobranchia</taxon>
        <taxon>Euthyneura</taxon>
        <taxon>Panpulmonata</taxon>
        <taxon>Sacoglossa</taxon>
        <taxon>Placobranchoidea</taxon>
        <taxon>Plakobranchidae</taxon>
        <taxon>Elysia</taxon>
    </lineage>
</organism>
<proteinExistence type="predicted"/>
<accession>A0AAE0ZPR9</accession>
<name>A0AAE0ZPR9_9GAST</name>
<sequence length="77" mass="8181">MLKDLLLIAASRVTARQPGASQKMPDVIARTMPGDAISLGFTTSLSKPTPAVSFSAIADTEWQSCLASVQLLHKMAH</sequence>
<evidence type="ECO:0000313" key="1">
    <source>
        <dbReference type="EMBL" id="KAK3773137.1"/>
    </source>
</evidence>
<protein>
    <submittedName>
        <fullName evidence="1">Uncharacterized protein</fullName>
    </submittedName>
</protein>
<dbReference type="AlphaFoldDB" id="A0AAE0ZPR9"/>
<comment type="caution">
    <text evidence="1">The sequence shown here is derived from an EMBL/GenBank/DDBJ whole genome shotgun (WGS) entry which is preliminary data.</text>
</comment>
<keyword evidence="2" id="KW-1185">Reference proteome</keyword>
<reference evidence="1" key="1">
    <citation type="journal article" date="2023" name="G3 (Bethesda)">
        <title>A reference genome for the long-term kleptoplast-retaining sea slug Elysia crispata morphotype clarki.</title>
        <authorList>
            <person name="Eastman K.E."/>
            <person name="Pendleton A.L."/>
            <person name="Shaikh M.A."/>
            <person name="Suttiyut T."/>
            <person name="Ogas R."/>
            <person name="Tomko P."/>
            <person name="Gavelis G."/>
            <person name="Widhalm J.R."/>
            <person name="Wisecaver J.H."/>
        </authorList>
    </citation>
    <scope>NUCLEOTIDE SEQUENCE</scope>
    <source>
        <strain evidence="1">ECLA1</strain>
    </source>
</reference>
<gene>
    <name evidence="1" type="ORF">RRG08_013724</name>
</gene>
<evidence type="ECO:0000313" key="2">
    <source>
        <dbReference type="Proteomes" id="UP001283361"/>
    </source>
</evidence>
<dbReference type="Proteomes" id="UP001283361">
    <property type="component" value="Unassembled WGS sequence"/>
</dbReference>
<dbReference type="EMBL" id="JAWDGP010003559">
    <property type="protein sequence ID" value="KAK3773137.1"/>
    <property type="molecule type" value="Genomic_DNA"/>
</dbReference>